<comment type="caution">
    <text evidence="2">The sequence shown here is derived from an EMBL/GenBank/DDBJ whole genome shotgun (WGS) entry which is preliminary data.</text>
</comment>
<dbReference type="Proteomes" id="UP001431693">
    <property type="component" value="Unassembled WGS sequence"/>
</dbReference>
<dbReference type="InterPro" id="IPR005995">
    <property type="entry name" value="Pgm_bpd_ind"/>
</dbReference>
<protein>
    <recommendedName>
        <fullName evidence="1">Metalloenzyme domain-containing protein</fullName>
    </recommendedName>
</protein>
<dbReference type="InterPro" id="IPR006124">
    <property type="entry name" value="Metalloenzyme"/>
</dbReference>
<dbReference type="EMBL" id="JASJEX010000001">
    <property type="protein sequence ID" value="MDJ1128796.1"/>
    <property type="molecule type" value="Genomic_DNA"/>
</dbReference>
<dbReference type="RefSeq" id="WP_283712436.1">
    <property type="nucleotide sequence ID" value="NZ_JASJEW010000001.1"/>
</dbReference>
<gene>
    <name evidence="2" type="ORF">QJ043_01665</name>
</gene>
<keyword evidence="3" id="KW-1185">Reference proteome</keyword>
<dbReference type="PANTHER" id="PTHR31637">
    <property type="entry name" value="2,3-BISPHOSPHOGLYCERATE-INDEPENDENT PHOSPHOGLYCERATE MUTASE"/>
    <property type="match status" value="1"/>
</dbReference>
<evidence type="ECO:0000313" key="2">
    <source>
        <dbReference type="EMBL" id="MDJ1128796.1"/>
    </source>
</evidence>
<feature type="domain" description="Metalloenzyme" evidence="1">
    <location>
        <begin position="142"/>
        <end position="244"/>
    </location>
</feature>
<dbReference type="InterPro" id="IPR017850">
    <property type="entry name" value="Alkaline_phosphatase_core_sf"/>
</dbReference>
<organism evidence="2 3">
    <name type="scientific">Kribbibacterium absianum</name>
    <dbReference type="NCBI Taxonomy" id="3044210"/>
    <lineage>
        <taxon>Bacteria</taxon>
        <taxon>Bacillati</taxon>
        <taxon>Actinomycetota</taxon>
        <taxon>Coriobacteriia</taxon>
        <taxon>Coriobacteriales</taxon>
        <taxon>Kribbibacteriaceae</taxon>
        <taxon>Kribbibacterium</taxon>
    </lineage>
</organism>
<dbReference type="Gene3D" id="3.40.720.10">
    <property type="entry name" value="Alkaline Phosphatase, subunit A"/>
    <property type="match status" value="1"/>
</dbReference>
<dbReference type="Pfam" id="PF01676">
    <property type="entry name" value="Metalloenzyme"/>
    <property type="match status" value="1"/>
</dbReference>
<reference evidence="2" key="1">
    <citation type="submission" date="2023-05" db="EMBL/GenBank/DDBJ databases">
        <title>[olsenella] sp. nov., isolated from a pig farm feces dump.</title>
        <authorList>
            <person name="Chang Y.-H."/>
        </authorList>
    </citation>
    <scope>NUCLEOTIDE SEQUENCE</scope>
    <source>
        <strain evidence="2">YH-ols2217</strain>
    </source>
</reference>
<proteinExistence type="predicted"/>
<evidence type="ECO:0000313" key="3">
    <source>
        <dbReference type="Proteomes" id="UP001431693"/>
    </source>
</evidence>
<accession>A0ABT6ZIB4</accession>
<dbReference type="SUPFAM" id="SSF53649">
    <property type="entry name" value="Alkaline phosphatase-like"/>
    <property type="match status" value="1"/>
</dbReference>
<sequence>MPPALLVLFEGLGVAPASPSNGVSQARFPYLGSLGLVYPHRTIEAAGPALGLAEGEPAAFAGGIRAILSGAPLDDDGADPLGLFRALDEAGLRTLFVSGQNADAEPFAEALDAAGLAGCEQVPGDALSVSARVALAAARRDADIVVAVLDDVEQARAFGSPARVAEACERVDDAVSRMTPAFMATGGFALVTATHGGGEAADPVSATDAPVWLFVAHPDARTSDVEEGSLVDVAPTFLGLLGVPAPRSMMGTPLAQVPGH</sequence>
<dbReference type="PANTHER" id="PTHR31637:SF0">
    <property type="entry name" value="2,3-BISPHOSPHOGLYCERATE-INDEPENDENT PHOSPHOGLYCERATE MUTASE"/>
    <property type="match status" value="1"/>
</dbReference>
<evidence type="ECO:0000259" key="1">
    <source>
        <dbReference type="Pfam" id="PF01676"/>
    </source>
</evidence>
<name>A0ABT6ZIB4_9ACTN</name>